<sequence>MDRSVRQAFHLRVNNHERFVQSLRKLHKIIEQAAKLRCGEPSRKIVTACREAIADDNKTVLAKYLKFGA</sequence>
<dbReference type="PANTHER" id="PTHR32465:SF0">
    <property type="entry name" value="BARDET-BIEDL SYNDROME 2 PROTEIN"/>
    <property type="match status" value="1"/>
</dbReference>
<reference evidence="2" key="1">
    <citation type="journal article" date="2014" name="Nat. Genet.">
        <title>Genome of the human hookworm Necator americanus.</title>
        <authorList>
            <person name="Tang Y.T."/>
            <person name="Gao X."/>
            <person name="Rosa B.A."/>
            <person name="Abubucker S."/>
            <person name="Hallsworth-Pepin K."/>
            <person name="Martin J."/>
            <person name="Tyagi R."/>
            <person name="Heizer E."/>
            <person name="Zhang X."/>
            <person name="Bhonagiri-Palsikar V."/>
            <person name="Minx P."/>
            <person name="Warren W.C."/>
            <person name="Wang Q."/>
            <person name="Zhan B."/>
            <person name="Hotez P.J."/>
            <person name="Sternberg P.W."/>
            <person name="Dougall A."/>
            <person name="Gaze S.T."/>
            <person name="Mulvenna J."/>
            <person name="Sotillo J."/>
            <person name="Ranganathan S."/>
            <person name="Rabelo E.M."/>
            <person name="Wilson R.K."/>
            <person name="Felgner P.L."/>
            <person name="Bethony J."/>
            <person name="Hawdon J.M."/>
            <person name="Gasser R.B."/>
            <person name="Loukas A."/>
            <person name="Mitreva M."/>
        </authorList>
    </citation>
    <scope>NUCLEOTIDE SEQUENCE [LARGE SCALE GENOMIC DNA]</scope>
</reference>
<dbReference type="GO" id="GO:0043005">
    <property type="term" value="C:neuron projection"/>
    <property type="evidence" value="ECO:0007669"/>
    <property type="project" value="TreeGrafter"/>
</dbReference>
<dbReference type="OrthoDB" id="2120021at2759"/>
<protein>
    <submittedName>
        <fullName evidence="1">Uncharacterized protein</fullName>
    </submittedName>
</protein>
<dbReference type="OMA" id="RIRCNNH"/>
<dbReference type="GO" id="GO:0031514">
    <property type="term" value="C:motile cilium"/>
    <property type="evidence" value="ECO:0007669"/>
    <property type="project" value="TreeGrafter"/>
</dbReference>
<dbReference type="EMBL" id="KI658873">
    <property type="protein sequence ID" value="ETN81022.1"/>
    <property type="molecule type" value="Genomic_DNA"/>
</dbReference>
<dbReference type="InterPro" id="IPR016616">
    <property type="entry name" value="Bardet-Biedl_syndrome_2_prot"/>
</dbReference>
<dbReference type="STRING" id="51031.W2TJ19"/>
<dbReference type="GO" id="GO:0036064">
    <property type="term" value="C:ciliary basal body"/>
    <property type="evidence" value="ECO:0007669"/>
    <property type="project" value="TreeGrafter"/>
</dbReference>
<dbReference type="GO" id="GO:0016020">
    <property type="term" value="C:membrane"/>
    <property type="evidence" value="ECO:0007669"/>
    <property type="project" value="TreeGrafter"/>
</dbReference>
<evidence type="ECO:0000313" key="1">
    <source>
        <dbReference type="EMBL" id="ETN81022.1"/>
    </source>
</evidence>
<dbReference type="AlphaFoldDB" id="W2TJ19"/>
<keyword evidence="2" id="KW-1185">Reference proteome</keyword>
<dbReference type="GO" id="GO:0034464">
    <property type="term" value="C:BBSome"/>
    <property type="evidence" value="ECO:0007669"/>
    <property type="project" value="InterPro"/>
</dbReference>
<organism evidence="1 2">
    <name type="scientific">Necator americanus</name>
    <name type="common">Human hookworm</name>
    <dbReference type="NCBI Taxonomy" id="51031"/>
    <lineage>
        <taxon>Eukaryota</taxon>
        <taxon>Metazoa</taxon>
        <taxon>Ecdysozoa</taxon>
        <taxon>Nematoda</taxon>
        <taxon>Chromadorea</taxon>
        <taxon>Rhabditida</taxon>
        <taxon>Rhabditina</taxon>
        <taxon>Rhabditomorpha</taxon>
        <taxon>Strongyloidea</taxon>
        <taxon>Ancylostomatidae</taxon>
        <taxon>Bunostominae</taxon>
        <taxon>Necator</taxon>
    </lineage>
</organism>
<evidence type="ECO:0000313" key="2">
    <source>
        <dbReference type="Proteomes" id="UP000053676"/>
    </source>
</evidence>
<gene>
    <name evidence="1" type="ORF">NECAME_08775</name>
</gene>
<accession>W2TJ19</accession>
<dbReference type="Proteomes" id="UP000053676">
    <property type="component" value="Unassembled WGS sequence"/>
</dbReference>
<dbReference type="GO" id="GO:1905515">
    <property type="term" value="P:non-motile cilium assembly"/>
    <property type="evidence" value="ECO:0007669"/>
    <property type="project" value="InterPro"/>
</dbReference>
<dbReference type="PANTHER" id="PTHR32465">
    <property type="entry name" value="BARDET-BIEDL SYNDROME 2 PROTEIN"/>
    <property type="match status" value="1"/>
</dbReference>
<dbReference type="KEGG" id="nai:NECAME_08775"/>
<proteinExistence type="predicted"/>
<name>W2TJ19_NECAM</name>